<dbReference type="GO" id="GO:0008270">
    <property type="term" value="F:zinc ion binding"/>
    <property type="evidence" value="ECO:0007669"/>
    <property type="project" value="UniProtKB-KW"/>
</dbReference>
<keyword evidence="3" id="KW-0862">Zinc</keyword>
<dbReference type="Proteomes" id="UP000694428">
    <property type="component" value="Unplaced"/>
</dbReference>
<name>A0A8C9FVC7_PAVCR</name>
<dbReference type="InterPro" id="IPR013083">
    <property type="entry name" value="Znf_RING/FYVE/PHD"/>
</dbReference>
<reference evidence="5" key="1">
    <citation type="submission" date="2025-08" db="UniProtKB">
        <authorList>
            <consortium name="Ensembl"/>
        </authorList>
    </citation>
    <scope>IDENTIFICATION</scope>
</reference>
<reference evidence="5" key="2">
    <citation type="submission" date="2025-09" db="UniProtKB">
        <authorList>
            <consortium name="Ensembl"/>
        </authorList>
    </citation>
    <scope>IDENTIFICATION</scope>
</reference>
<dbReference type="InterPro" id="IPR027370">
    <property type="entry name" value="Znf-RING_euk"/>
</dbReference>
<feature type="domain" description="Zinc finger RING-type eukaryotic" evidence="4">
    <location>
        <begin position="26"/>
        <end position="45"/>
    </location>
</feature>
<accession>A0A8C9FVC7</accession>
<dbReference type="Pfam" id="PF13445">
    <property type="entry name" value="zf-RING_UBOX"/>
    <property type="match status" value="1"/>
</dbReference>
<evidence type="ECO:0000259" key="4">
    <source>
        <dbReference type="Pfam" id="PF13445"/>
    </source>
</evidence>
<dbReference type="SUPFAM" id="SSF57850">
    <property type="entry name" value="RING/U-box"/>
    <property type="match status" value="1"/>
</dbReference>
<keyword evidence="6" id="KW-1185">Reference proteome</keyword>
<proteinExistence type="predicted"/>
<evidence type="ECO:0000256" key="1">
    <source>
        <dbReference type="ARBA" id="ARBA00022723"/>
    </source>
</evidence>
<evidence type="ECO:0000256" key="2">
    <source>
        <dbReference type="ARBA" id="ARBA00022771"/>
    </source>
</evidence>
<evidence type="ECO:0000256" key="3">
    <source>
        <dbReference type="ARBA" id="ARBA00022833"/>
    </source>
</evidence>
<protein>
    <recommendedName>
        <fullName evidence="4">Zinc finger RING-type eukaryotic domain-containing protein</fullName>
    </recommendedName>
</protein>
<dbReference type="Ensembl" id="ENSPSTT00000021932.1">
    <property type="protein sequence ID" value="ENSPSTP00000020906.1"/>
    <property type="gene ID" value="ENSPSTG00000015201.1"/>
</dbReference>
<dbReference type="Gene3D" id="3.30.40.10">
    <property type="entry name" value="Zinc/RING finger domain, C3HC4 (zinc finger)"/>
    <property type="match status" value="1"/>
</dbReference>
<evidence type="ECO:0000313" key="5">
    <source>
        <dbReference type="Ensembl" id="ENSPSTP00000020906.1"/>
    </source>
</evidence>
<dbReference type="AlphaFoldDB" id="A0A8C9FVC7"/>
<sequence length="63" mass="6626">MAVAGGGDGGLQSSEPWPDLLARLTCPVCLEVFESPVRVPCGHVCSSQRCAAMRPPVQSTRIT</sequence>
<organism evidence="5 6">
    <name type="scientific">Pavo cristatus</name>
    <name type="common">Indian peafowl</name>
    <name type="synonym">Blue peafowl</name>
    <dbReference type="NCBI Taxonomy" id="9049"/>
    <lineage>
        <taxon>Eukaryota</taxon>
        <taxon>Metazoa</taxon>
        <taxon>Chordata</taxon>
        <taxon>Craniata</taxon>
        <taxon>Vertebrata</taxon>
        <taxon>Euteleostomi</taxon>
        <taxon>Archelosauria</taxon>
        <taxon>Archosauria</taxon>
        <taxon>Dinosauria</taxon>
        <taxon>Saurischia</taxon>
        <taxon>Theropoda</taxon>
        <taxon>Coelurosauria</taxon>
        <taxon>Aves</taxon>
        <taxon>Neognathae</taxon>
        <taxon>Galloanserae</taxon>
        <taxon>Galliformes</taxon>
        <taxon>Phasianidae</taxon>
        <taxon>Phasianinae</taxon>
        <taxon>Pavo</taxon>
    </lineage>
</organism>
<keyword evidence="1" id="KW-0479">Metal-binding</keyword>
<evidence type="ECO:0000313" key="6">
    <source>
        <dbReference type="Proteomes" id="UP000694428"/>
    </source>
</evidence>
<keyword evidence="2" id="KW-0863">Zinc-finger</keyword>